<evidence type="ECO:0000313" key="3">
    <source>
        <dbReference type="Proteomes" id="UP000515153"/>
    </source>
</evidence>
<feature type="compositionally biased region" description="Polar residues" evidence="1">
    <location>
        <begin position="7"/>
        <end position="21"/>
    </location>
</feature>
<dbReference type="AlphaFoldDB" id="A0A6P8BLU1"/>
<sequence>MGASASKAAQNTTRKFPSRASNFAAPSSTPSPRPPPAPRQNPTSKRGPSVKDEAIRLDAMDPSPPINNPAFADRLRQIGAVQPNPTLSHSSTFAQAGGGAPTAYSNRTAHPSIAQNTTLSALAARHRIQEQADREFADLGKSGFEGRQLLDAAMIRDVLVMRSRGVAPERIEERLRLKPGVVRRLGPPGVVAALGVAGAS</sequence>
<dbReference type="Proteomes" id="UP000515153">
    <property type="component" value="Unplaced"/>
</dbReference>
<protein>
    <recommendedName>
        <fullName evidence="2">Helix-turn-helix domain-containing protein</fullName>
    </recommendedName>
</protein>
<reference evidence="4" key="1">
    <citation type="journal article" date="2019" name="Mol. Biol. Evol.">
        <title>Blast fungal genomes show frequent chromosomal changes, gene gains and losses, and effector gene turnover.</title>
        <authorList>
            <person name="Gomez Luciano L.B."/>
            <person name="Jason Tsai I."/>
            <person name="Chuma I."/>
            <person name="Tosa Y."/>
            <person name="Chen Y.H."/>
            <person name="Li J.Y."/>
            <person name="Li M.Y."/>
            <person name="Jade Lu M.Y."/>
            <person name="Nakayashiki H."/>
            <person name="Li W.H."/>
        </authorList>
    </citation>
    <scope>NUCLEOTIDE SEQUENCE</scope>
    <source>
        <strain evidence="4">NI907</strain>
    </source>
</reference>
<dbReference type="InterPro" id="IPR054448">
    <property type="entry name" value="HTH_put_ascomycetes"/>
</dbReference>
<feature type="domain" description="Helix-turn-helix" evidence="2">
    <location>
        <begin position="149"/>
        <end position="192"/>
    </location>
</feature>
<reference evidence="4" key="3">
    <citation type="submission" date="2025-08" db="UniProtKB">
        <authorList>
            <consortium name="RefSeq"/>
        </authorList>
    </citation>
    <scope>IDENTIFICATION</scope>
    <source>
        <strain evidence="4">NI907</strain>
    </source>
</reference>
<dbReference type="KEGG" id="pgri:PgNI_00419"/>
<gene>
    <name evidence="4" type="ORF">PgNI_00419</name>
</gene>
<keyword evidence="3" id="KW-1185">Reference proteome</keyword>
<organism evidence="3 4">
    <name type="scientific">Pyricularia grisea</name>
    <name type="common">Crabgrass-specific blast fungus</name>
    <name type="synonym">Magnaporthe grisea</name>
    <dbReference type="NCBI Taxonomy" id="148305"/>
    <lineage>
        <taxon>Eukaryota</taxon>
        <taxon>Fungi</taxon>
        <taxon>Dikarya</taxon>
        <taxon>Ascomycota</taxon>
        <taxon>Pezizomycotina</taxon>
        <taxon>Sordariomycetes</taxon>
        <taxon>Sordariomycetidae</taxon>
        <taxon>Magnaporthales</taxon>
        <taxon>Pyriculariaceae</taxon>
        <taxon>Pyricularia</taxon>
    </lineage>
</organism>
<proteinExistence type="predicted"/>
<feature type="compositionally biased region" description="Pro residues" evidence="1">
    <location>
        <begin position="29"/>
        <end position="39"/>
    </location>
</feature>
<evidence type="ECO:0000259" key="2">
    <source>
        <dbReference type="Pfam" id="PF22943"/>
    </source>
</evidence>
<dbReference type="OrthoDB" id="4085451at2759"/>
<evidence type="ECO:0000256" key="1">
    <source>
        <dbReference type="SAM" id="MobiDB-lite"/>
    </source>
</evidence>
<evidence type="ECO:0000313" key="4">
    <source>
        <dbReference type="RefSeq" id="XP_030988268.1"/>
    </source>
</evidence>
<dbReference type="RefSeq" id="XP_030988268.1">
    <property type="nucleotide sequence ID" value="XM_031120499.1"/>
</dbReference>
<feature type="compositionally biased region" description="Basic and acidic residues" evidence="1">
    <location>
        <begin position="49"/>
        <end position="59"/>
    </location>
</feature>
<feature type="region of interest" description="Disordered" evidence="1">
    <location>
        <begin position="1"/>
        <end position="67"/>
    </location>
</feature>
<accession>A0A6P8BLU1</accession>
<reference evidence="4" key="2">
    <citation type="submission" date="2019-10" db="EMBL/GenBank/DDBJ databases">
        <authorList>
            <consortium name="NCBI Genome Project"/>
        </authorList>
    </citation>
    <scope>NUCLEOTIDE SEQUENCE</scope>
    <source>
        <strain evidence="4">NI907</strain>
    </source>
</reference>
<name>A0A6P8BLU1_PYRGI</name>
<dbReference type="Pfam" id="PF22943">
    <property type="entry name" value="HTH_68"/>
    <property type="match status" value="1"/>
</dbReference>
<dbReference type="GeneID" id="41955413"/>